<dbReference type="AlphaFoldDB" id="A6G6U0"/>
<sequence>MQVLAEMLDTKLDGGLLVGVFGRAFPGIPLEVALEALVWHRLAPDGNGMSDAEFDALLGKWIADDLANEE</sequence>
<dbReference type="STRING" id="391625.PPSIR1_06076"/>
<evidence type="ECO:0000313" key="2">
    <source>
        <dbReference type="Proteomes" id="UP000005801"/>
    </source>
</evidence>
<protein>
    <submittedName>
        <fullName evidence="1">Uncharacterized protein</fullName>
    </submittedName>
</protein>
<proteinExistence type="predicted"/>
<keyword evidence="2" id="KW-1185">Reference proteome</keyword>
<name>A6G6U0_9BACT</name>
<evidence type="ECO:0000313" key="1">
    <source>
        <dbReference type="EMBL" id="EDM78393.1"/>
    </source>
</evidence>
<comment type="caution">
    <text evidence="1">The sequence shown here is derived from an EMBL/GenBank/DDBJ whole genome shotgun (WGS) entry which is preliminary data.</text>
</comment>
<reference evidence="1 2" key="1">
    <citation type="submission" date="2007-06" db="EMBL/GenBank/DDBJ databases">
        <authorList>
            <person name="Shimkets L."/>
            <person name="Ferriera S."/>
            <person name="Johnson J."/>
            <person name="Kravitz S."/>
            <person name="Beeson K."/>
            <person name="Sutton G."/>
            <person name="Rogers Y.-H."/>
            <person name="Friedman R."/>
            <person name="Frazier M."/>
            <person name="Venter J.C."/>
        </authorList>
    </citation>
    <scope>NUCLEOTIDE SEQUENCE [LARGE SCALE GENOMIC DNA]</scope>
    <source>
        <strain evidence="1 2">SIR-1</strain>
    </source>
</reference>
<accession>A6G6U0</accession>
<gene>
    <name evidence="1" type="ORF">PPSIR1_06076</name>
</gene>
<dbReference type="EMBL" id="ABCS01000031">
    <property type="protein sequence ID" value="EDM78393.1"/>
    <property type="molecule type" value="Genomic_DNA"/>
</dbReference>
<organism evidence="1 2">
    <name type="scientific">Plesiocystis pacifica SIR-1</name>
    <dbReference type="NCBI Taxonomy" id="391625"/>
    <lineage>
        <taxon>Bacteria</taxon>
        <taxon>Pseudomonadati</taxon>
        <taxon>Myxococcota</taxon>
        <taxon>Polyangia</taxon>
        <taxon>Nannocystales</taxon>
        <taxon>Nannocystaceae</taxon>
        <taxon>Plesiocystis</taxon>
    </lineage>
</organism>
<dbReference type="Proteomes" id="UP000005801">
    <property type="component" value="Unassembled WGS sequence"/>
</dbReference>